<dbReference type="InterPro" id="IPR036515">
    <property type="entry name" value="Transposase_17_sf"/>
</dbReference>
<dbReference type="RefSeq" id="WP_183413192.1">
    <property type="nucleotide sequence ID" value="NZ_JACHYB010000001.1"/>
</dbReference>
<dbReference type="GO" id="GO:0004803">
    <property type="term" value="F:transposase activity"/>
    <property type="evidence" value="ECO:0007669"/>
    <property type="project" value="InterPro"/>
</dbReference>
<sequence>MEWISEQKGLLSVATGNLKSAMTKYCTDHQIGFGWQERFHDHVIRDEDEYSRIANYIENNPLLWKDDQLYTA</sequence>
<dbReference type="GO" id="GO:0003677">
    <property type="term" value="F:DNA binding"/>
    <property type="evidence" value="ECO:0007669"/>
    <property type="project" value="InterPro"/>
</dbReference>
<dbReference type="Gene3D" id="3.30.70.1290">
    <property type="entry name" value="Transposase IS200-like"/>
    <property type="match status" value="1"/>
</dbReference>
<name>A0A7W5DSI7_9PORP</name>
<proteinExistence type="predicted"/>
<comment type="caution">
    <text evidence="1">The sequence shown here is derived from an EMBL/GenBank/DDBJ whole genome shotgun (WGS) entry which is preliminary data.</text>
</comment>
<accession>A0A7W5DSI7</accession>
<dbReference type="Proteomes" id="UP000544222">
    <property type="component" value="Unassembled WGS sequence"/>
</dbReference>
<evidence type="ECO:0000313" key="2">
    <source>
        <dbReference type="Proteomes" id="UP000544222"/>
    </source>
</evidence>
<dbReference type="EMBL" id="JACHYB010000001">
    <property type="protein sequence ID" value="MBB3187438.1"/>
    <property type="molecule type" value="Genomic_DNA"/>
</dbReference>
<evidence type="ECO:0008006" key="3">
    <source>
        <dbReference type="Google" id="ProtNLM"/>
    </source>
</evidence>
<keyword evidence="2" id="KW-1185">Reference proteome</keyword>
<reference evidence="1 2" key="1">
    <citation type="submission" date="2020-08" db="EMBL/GenBank/DDBJ databases">
        <title>Genomic Encyclopedia of Type Strains, Phase IV (KMG-IV): sequencing the most valuable type-strain genomes for metagenomic binning, comparative biology and taxonomic classification.</title>
        <authorList>
            <person name="Goeker M."/>
        </authorList>
    </citation>
    <scope>NUCLEOTIDE SEQUENCE [LARGE SCALE GENOMIC DNA]</scope>
    <source>
        <strain evidence="1 2">DSM 27471</strain>
    </source>
</reference>
<organism evidence="1 2">
    <name type="scientific">Microbacter margulisiae</name>
    <dbReference type="NCBI Taxonomy" id="1350067"/>
    <lineage>
        <taxon>Bacteria</taxon>
        <taxon>Pseudomonadati</taxon>
        <taxon>Bacteroidota</taxon>
        <taxon>Bacteroidia</taxon>
        <taxon>Bacteroidales</taxon>
        <taxon>Porphyromonadaceae</taxon>
        <taxon>Microbacter</taxon>
    </lineage>
</organism>
<protein>
    <recommendedName>
        <fullName evidence="3">Transposase IS200-like domain-containing protein</fullName>
    </recommendedName>
</protein>
<dbReference type="AlphaFoldDB" id="A0A7W5DSI7"/>
<dbReference type="GO" id="GO:0006313">
    <property type="term" value="P:DNA transposition"/>
    <property type="evidence" value="ECO:0007669"/>
    <property type="project" value="InterPro"/>
</dbReference>
<evidence type="ECO:0000313" key="1">
    <source>
        <dbReference type="EMBL" id="MBB3187438.1"/>
    </source>
</evidence>
<dbReference type="SUPFAM" id="SSF143422">
    <property type="entry name" value="Transposase IS200-like"/>
    <property type="match status" value="1"/>
</dbReference>
<gene>
    <name evidence="1" type="ORF">FHX64_001601</name>
</gene>